<dbReference type="EMBL" id="BAAANJ010000008">
    <property type="protein sequence ID" value="GAA1813440.1"/>
    <property type="molecule type" value="Genomic_DNA"/>
</dbReference>
<keyword evidence="14" id="KW-0443">Lipid metabolism</keyword>
<keyword evidence="17" id="KW-1208">Phospholipid metabolism</keyword>
<keyword evidence="15 20" id="KW-0472">Membrane</keyword>
<evidence type="ECO:0000256" key="16">
    <source>
        <dbReference type="ARBA" id="ARBA00023209"/>
    </source>
</evidence>
<name>A0ABP4YEG5_9MICO</name>
<evidence type="ECO:0000256" key="13">
    <source>
        <dbReference type="ARBA" id="ARBA00022989"/>
    </source>
</evidence>
<feature type="transmembrane region" description="Helical" evidence="20">
    <location>
        <begin position="60"/>
        <end position="78"/>
    </location>
</feature>
<evidence type="ECO:0000256" key="15">
    <source>
        <dbReference type="ARBA" id="ARBA00023136"/>
    </source>
</evidence>
<keyword evidence="16" id="KW-0594">Phospholipid biosynthesis</keyword>
<evidence type="ECO:0000256" key="14">
    <source>
        <dbReference type="ARBA" id="ARBA00023098"/>
    </source>
</evidence>
<feature type="transmembrane region" description="Helical" evidence="20">
    <location>
        <begin position="199"/>
        <end position="218"/>
    </location>
</feature>
<keyword evidence="12 18" id="KW-0548">Nucleotidyltransferase</keyword>
<feature type="transmembrane region" description="Helical" evidence="20">
    <location>
        <begin position="113"/>
        <end position="130"/>
    </location>
</feature>
<feature type="transmembrane region" description="Helical" evidence="20">
    <location>
        <begin position="263"/>
        <end position="283"/>
    </location>
</feature>
<feature type="transmembrane region" description="Helical" evidence="20">
    <location>
        <begin position="173"/>
        <end position="193"/>
    </location>
</feature>
<comment type="similarity">
    <text evidence="5 18">Belongs to the CDS family.</text>
</comment>
<keyword evidence="13 20" id="KW-1133">Transmembrane helix</keyword>
<evidence type="ECO:0000256" key="12">
    <source>
        <dbReference type="ARBA" id="ARBA00022695"/>
    </source>
</evidence>
<keyword evidence="11 18" id="KW-0812">Transmembrane</keyword>
<evidence type="ECO:0000256" key="18">
    <source>
        <dbReference type="RuleBase" id="RU003938"/>
    </source>
</evidence>
<gene>
    <name evidence="21" type="ORF">GCM10009749_23490</name>
</gene>
<evidence type="ECO:0000256" key="17">
    <source>
        <dbReference type="ARBA" id="ARBA00023264"/>
    </source>
</evidence>
<feature type="transmembrane region" description="Helical" evidence="20">
    <location>
        <begin position="239"/>
        <end position="257"/>
    </location>
</feature>
<accession>A0ABP4YEG5</accession>
<evidence type="ECO:0000256" key="5">
    <source>
        <dbReference type="ARBA" id="ARBA00010185"/>
    </source>
</evidence>
<evidence type="ECO:0000256" key="8">
    <source>
        <dbReference type="ARBA" id="ARBA00022475"/>
    </source>
</evidence>
<evidence type="ECO:0000256" key="2">
    <source>
        <dbReference type="ARBA" id="ARBA00004651"/>
    </source>
</evidence>
<feature type="region of interest" description="Disordered" evidence="19">
    <location>
        <begin position="1"/>
        <end position="22"/>
    </location>
</feature>
<dbReference type="PANTHER" id="PTHR46382">
    <property type="entry name" value="PHOSPHATIDATE CYTIDYLYLTRANSFERASE"/>
    <property type="match status" value="1"/>
</dbReference>
<comment type="subcellular location">
    <subcellularLocation>
        <location evidence="2">Cell membrane</location>
        <topology evidence="2">Multi-pass membrane protein</topology>
    </subcellularLocation>
</comment>
<evidence type="ECO:0000256" key="3">
    <source>
        <dbReference type="ARBA" id="ARBA00005119"/>
    </source>
</evidence>
<evidence type="ECO:0000313" key="22">
    <source>
        <dbReference type="Proteomes" id="UP001500002"/>
    </source>
</evidence>
<evidence type="ECO:0000256" key="6">
    <source>
        <dbReference type="ARBA" id="ARBA00012487"/>
    </source>
</evidence>
<evidence type="ECO:0000256" key="7">
    <source>
        <dbReference type="ARBA" id="ARBA00019373"/>
    </source>
</evidence>
<dbReference type="EC" id="2.7.7.41" evidence="6 18"/>
<evidence type="ECO:0000256" key="9">
    <source>
        <dbReference type="ARBA" id="ARBA00022516"/>
    </source>
</evidence>
<dbReference type="PANTHER" id="PTHR46382:SF1">
    <property type="entry name" value="PHOSPHATIDATE CYTIDYLYLTRANSFERASE"/>
    <property type="match status" value="1"/>
</dbReference>
<reference evidence="22" key="1">
    <citation type="journal article" date="2019" name="Int. J. Syst. Evol. Microbiol.">
        <title>The Global Catalogue of Microorganisms (GCM) 10K type strain sequencing project: providing services to taxonomists for standard genome sequencing and annotation.</title>
        <authorList>
            <consortium name="The Broad Institute Genomics Platform"/>
            <consortium name="The Broad Institute Genome Sequencing Center for Infectious Disease"/>
            <person name="Wu L."/>
            <person name="Ma J."/>
        </authorList>
    </citation>
    <scope>NUCLEOTIDE SEQUENCE [LARGE SCALE GENOMIC DNA]</scope>
    <source>
        <strain evidence="22">JCM 14322</strain>
    </source>
</reference>
<feature type="compositionally biased region" description="Basic and acidic residues" evidence="19">
    <location>
        <begin position="13"/>
        <end position="22"/>
    </location>
</feature>
<feature type="transmembrane region" description="Helical" evidence="20">
    <location>
        <begin position="84"/>
        <end position="101"/>
    </location>
</feature>
<comment type="caution">
    <text evidence="21">The sequence shown here is derived from an EMBL/GenBank/DDBJ whole genome shotgun (WGS) entry which is preliminary data.</text>
</comment>
<evidence type="ECO:0000256" key="4">
    <source>
        <dbReference type="ARBA" id="ARBA00005189"/>
    </source>
</evidence>
<evidence type="ECO:0000313" key="21">
    <source>
        <dbReference type="EMBL" id="GAA1813440.1"/>
    </source>
</evidence>
<dbReference type="PROSITE" id="PS01315">
    <property type="entry name" value="CDS"/>
    <property type="match status" value="1"/>
</dbReference>
<dbReference type="RefSeq" id="WP_344296387.1">
    <property type="nucleotide sequence ID" value="NZ_BAAANJ010000008.1"/>
</dbReference>
<evidence type="ECO:0000256" key="1">
    <source>
        <dbReference type="ARBA" id="ARBA00001698"/>
    </source>
</evidence>
<comment type="pathway">
    <text evidence="4">Lipid metabolism.</text>
</comment>
<dbReference type="Proteomes" id="UP001500002">
    <property type="component" value="Unassembled WGS sequence"/>
</dbReference>
<organism evidence="21 22">
    <name type="scientific">Agromyces neolithicus</name>
    <dbReference type="NCBI Taxonomy" id="269420"/>
    <lineage>
        <taxon>Bacteria</taxon>
        <taxon>Bacillati</taxon>
        <taxon>Actinomycetota</taxon>
        <taxon>Actinomycetes</taxon>
        <taxon>Micrococcales</taxon>
        <taxon>Microbacteriaceae</taxon>
        <taxon>Agromyces</taxon>
    </lineage>
</organism>
<sequence>MSGVPEEEQSDAGGHERTAREDFKAQVHARRADIERQFEVGKAQFDEAQQKIEARTGRNLIVAILIGLAFGGVLLLSLLVIKELFMLLAAVMVGFGSYELAQALRKAEYHVPRIPSVVVAVAAVPLAYYGGAGGQLLAVLGGTAIVTVWRLAEQAAPAYRAGSARGLVRDLAASAFVQAYVTFLATFAVVLTAAEGGQWWTLAFIVIVVAADTGAYAFGLMFGKHKMAPIISPKKTWEGFAGGAGASLVAGVLLSTLMLGNTWWFGLIFGAAIFLSATLGDLAESLIKRDIGIKDMSSWLPGHGGFLDRLDSILPSAAVAYVAFLVFG</sequence>
<dbReference type="Pfam" id="PF01148">
    <property type="entry name" value="CTP_transf_1"/>
    <property type="match status" value="1"/>
</dbReference>
<evidence type="ECO:0000256" key="11">
    <source>
        <dbReference type="ARBA" id="ARBA00022692"/>
    </source>
</evidence>
<keyword evidence="22" id="KW-1185">Reference proteome</keyword>
<comment type="catalytic activity">
    <reaction evidence="1 18">
        <text>a 1,2-diacyl-sn-glycero-3-phosphate + CTP + H(+) = a CDP-1,2-diacyl-sn-glycerol + diphosphate</text>
        <dbReference type="Rhea" id="RHEA:16229"/>
        <dbReference type="ChEBI" id="CHEBI:15378"/>
        <dbReference type="ChEBI" id="CHEBI:33019"/>
        <dbReference type="ChEBI" id="CHEBI:37563"/>
        <dbReference type="ChEBI" id="CHEBI:58332"/>
        <dbReference type="ChEBI" id="CHEBI:58608"/>
        <dbReference type="EC" id="2.7.7.41"/>
    </reaction>
</comment>
<keyword evidence="8" id="KW-1003">Cell membrane</keyword>
<feature type="compositionally biased region" description="Acidic residues" evidence="19">
    <location>
        <begin position="1"/>
        <end position="10"/>
    </location>
</feature>
<proteinExistence type="inferred from homology"/>
<protein>
    <recommendedName>
        <fullName evidence="7 18">Phosphatidate cytidylyltransferase</fullName>
        <ecNumber evidence="6 18">2.7.7.41</ecNumber>
    </recommendedName>
</protein>
<dbReference type="InterPro" id="IPR000374">
    <property type="entry name" value="PC_trans"/>
</dbReference>
<evidence type="ECO:0000256" key="20">
    <source>
        <dbReference type="SAM" id="Phobius"/>
    </source>
</evidence>
<evidence type="ECO:0000256" key="10">
    <source>
        <dbReference type="ARBA" id="ARBA00022679"/>
    </source>
</evidence>
<keyword evidence="9" id="KW-0444">Lipid biosynthesis</keyword>
<evidence type="ECO:0000256" key="19">
    <source>
        <dbReference type="SAM" id="MobiDB-lite"/>
    </source>
</evidence>
<comment type="pathway">
    <text evidence="3 18">Phospholipid metabolism; CDP-diacylglycerol biosynthesis; CDP-diacylglycerol from sn-glycerol 3-phosphate: step 3/3.</text>
</comment>
<keyword evidence="10 18" id="KW-0808">Transferase</keyword>